<name>A0A0B7FFC2_THACB</name>
<evidence type="ECO:0000313" key="4">
    <source>
        <dbReference type="Proteomes" id="UP000059188"/>
    </source>
</evidence>
<sequence>MIHSHLLLYYFLFDLAQSWRISWRCATNFHSATVSFSLSPTCLCIWVMCCCAVEVELQFIRPNDVIGPSSRSLLLALSPVSVPGPRNHRMHSISLDLAHWCHSLFFSYSRNMLKHAINAPVHILLNLEPNLRAGSLPPSVFRETTLIYAYAILYCTGYLIVSGINVQRSQLEFSQF</sequence>
<evidence type="ECO:0000256" key="2">
    <source>
        <dbReference type="SAM" id="SignalP"/>
    </source>
</evidence>
<evidence type="ECO:0000313" key="3">
    <source>
        <dbReference type="EMBL" id="CEL56726.1"/>
    </source>
</evidence>
<evidence type="ECO:0000256" key="1">
    <source>
        <dbReference type="SAM" id="Phobius"/>
    </source>
</evidence>
<keyword evidence="1" id="KW-1133">Transmembrane helix</keyword>
<dbReference type="EMBL" id="LN679343">
    <property type="protein sequence ID" value="CEL56726.1"/>
    <property type="molecule type" value="Genomic_DNA"/>
</dbReference>
<keyword evidence="1" id="KW-0812">Transmembrane</keyword>
<dbReference type="Proteomes" id="UP000059188">
    <property type="component" value="Unassembled WGS sequence"/>
</dbReference>
<dbReference type="AlphaFoldDB" id="A0A0B7FFC2"/>
<keyword evidence="4" id="KW-1185">Reference proteome</keyword>
<protein>
    <submittedName>
        <fullName evidence="3">Uncharacterized protein</fullName>
    </submittedName>
</protein>
<proteinExistence type="predicted"/>
<reference evidence="3 4" key="1">
    <citation type="submission" date="2014-11" db="EMBL/GenBank/DDBJ databases">
        <authorList>
            <person name="Wibberg Daniel"/>
        </authorList>
    </citation>
    <scope>NUCLEOTIDE SEQUENCE [LARGE SCALE GENOMIC DNA]</scope>
    <source>
        <strain evidence="3">Rhizoctonia solani AG1-IB 7/3/14</strain>
    </source>
</reference>
<gene>
    <name evidence="3" type="ORF">RSOLAG1IB_11994</name>
</gene>
<keyword evidence="2" id="KW-0732">Signal</keyword>
<organism evidence="3 4">
    <name type="scientific">Thanatephorus cucumeris (strain AG1-IB / isolate 7/3/14)</name>
    <name type="common">Lettuce bottom rot fungus</name>
    <name type="synonym">Rhizoctonia solani</name>
    <dbReference type="NCBI Taxonomy" id="1108050"/>
    <lineage>
        <taxon>Eukaryota</taxon>
        <taxon>Fungi</taxon>
        <taxon>Dikarya</taxon>
        <taxon>Basidiomycota</taxon>
        <taxon>Agaricomycotina</taxon>
        <taxon>Agaricomycetes</taxon>
        <taxon>Cantharellales</taxon>
        <taxon>Ceratobasidiaceae</taxon>
        <taxon>Rhizoctonia</taxon>
        <taxon>Rhizoctonia solani AG-1</taxon>
    </lineage>
</organism>
<keyword evidence="1" id="KW-0472">Membrane</keyword>
<accession>A0A0B7FFC2</accession>
<feature type="signal peptide" evidence="2">
    <location>
        <begin position="1"/>
        <end position="18"/>
    </location>
</feature>
<feature type="chain" id="PRO_5002130377" evidence="2">
    <location>
        <begin position="19"/>
        <end position="176"/>
    </location>
</feature>
<feature type="transmembrane region" description="Helical" evidence="1">
    <location>
        <begin position="147"/>
        <end position="166"/>
    </location>
</feature>